<dbReference type="EMBL" id="JASZZN010000020">
    <property type="protein sequence ID" value="MDM4018306.1"/>
    <property type="molecule type" value="Genomic_DNA"/>
</dbReference>
<accession>A0ABT7PPB5</accession>
<dbReference type="InterPro" id="IPR050595">
    <property type="entry name" value="Bact_response_regulator"/>
</dbReference>
<name>A0ABT7PPB5_9BACT</name>
<gene>
    <name evidence="4" type="ORF">QTN89_22840</name>
</gene>
<comment type="caution">
    <text evidence="4">The sequence shown here is derived from an EMBL/GenBank/DDBJ whole genome shotgun (WGS) entry which is preliminary data.</text>
</comment>
<dbReference type="InterPro" id="IPR001789">
    <property type="entry name" value="Sig_transdc_resp-reg_receiver"/>
</dbReference>
<keyword evidence="5" id="KW-1185">Reference proteome</keyword>
<dbReference type="Proteomes" id="UP001239462">
    <property type="component" value="Unassembled WGS sequence"/>
</dbReference>
<evidence type="ECO:0000259" key="3">
    <source>
        <dbReference type="PROSITE" id="PS50110"/>
    </source>
</evidence>
<dbReference type="InterPro" id="IPR011006">
    <property type="entry name" value="CheY-like_superfamily"/>
</dbReference>
<dbReference type="PANTHER" id="PTHR44591:SF19">
    <property type="entry name" value="TWO-COMPONENT RESPONSE REGULATOR-RELATED"/>
    <property type="match status" value="1"/>
</dbReference>
<evidence type="ECO:0000313" key="4">
    <source>
        <dbReference type="EMBL" id="MDM4018306.1"/>
    </source>
</evidence>
<dbReference type="PANTHER" id="PTHR44591">
    <property type="entry name" value="STRESS RESPONSE REGULATOR PROTEIN 1"/>
    <property type="match status" value="1"/>
</dbReference>
<protein>
    <submittedName>
        <fullName evidence="4">Response regulator</fullName>
    </submittedName>
</protein>
<evidence type="ECO:0000256" key="1">
    <source>
        <dbReference type="ARBA" id="ARBA00022553"/>
    </source>
</evidence>
<dbReference type="RefSeq" id="WP_160149261.1">
    <property type="nucleotide sequence ID" value="NZ_CP141221.1"/>
</dbReference>
<dbReference type="Gene3D" id="3.40.50.2300">
    <property type="match status" value="1"/>
</dbReference>
<proteinExistence type="predicted"/>
<dbReference type="Pfam" id="PF13487">
    <property type="entry name" value="HD_5"/>
    <property type="match status" value="1"/>
</dbReference>
<dbReference type="SUPFAM" id="SSF52172">
    <property type="entry name" value="CheY-like"/>
    <property type="match status" value="1"/>
</dbReference>
<reference evidence="4 5" key="1">
    <citation type="submission" date="2023-06" db="EMBL/GenBank/DDBJ databases">
        <title>Roseiconus lacunae JC819 isolated from Gulf of Mannar region, Tamil Nadu.</title>
        <authorList>
            <person name="Pk S."/>
            <person name="Ch S."/>
            <person name="Ch V.R."/>
        </authorList>
    </citation>
    <scope>NUCLEOTIDE SEQUENCE [LARGE SCALE GENOMIC DNA]</scope>
    <source>
        <strain evidence="4 5">JC819</strain>
    </source>
</reference>
<feature type="domain" description="Response regulatory" evidence="3">
    <location>
        <begin position="4"/>
        <end position="119"/>
    </location>
</feature>
<dbReference type="SMART" id="SM00448">
    <property type="entry name" value="REC"/>
    <property type="match status" value="1"/>
</dbReference>
<keyword evidence="1 2" id="KW-0597">Phosphoprotein</keyword>
<dbReference type="Pfam" id="PF00072">
    <property type="entry name" value="Response_reg"/>
    <property type="match status" value="1"/>
</dbReference>
<organism evidence="4 5">
    <name type="scientific">Roseiconus lacunae</name>
    <dbReference type="NCBI Taxonomy" id="2605694"/>
    <lineage>
        <taxon>Bacteria</taxon>
        <taxon>Pseudomonadati</taxon>
        <taxon>Planctomycetota</taxon>
        <taxon>Planctomycetia</taxon>
        <taxon>Pirellulales</taxon>
        <taxon>Pirellulaceae</taxon>
        <taxon>Roseiconus</taxon>
    </lineage>
</organism>
<sequence length="386" mass="42751">MTETILLVDDEPNILQGFKRHLRKDYQVELAVGGKEALKVIKEKGPFAIVVSDMQMPEMSGAELLRRVKDDYPSTVRVMLTGNADQNTAAVAVNEGQIFRFLNKPCPPDQLAKTLDSGLEHYRLITAEAELLNKTLAGSVRMLTQVLSLTMPELFGFTYQARQWAKLIAPRLGIGPAWEVEIAAMLMHVGFVALPRETIHAYLSDGSIGDEHQSLIDGTSQLAFDLISVVPRLENVAEIVRRQYDVPSDPTPQASRVLHAIADYQRFVRHQSSREVLERLKDKQTYDPYVVQALGNVITETRGRKAVGIDGLKDGMILHSGIQDNSGRLLLAAGMEVHQAMIQKLTILAQSATGVREPIEIQTTEADDSDMDESSVEVSHLLFEGV</sequence>
<dbReference type="Gene3D" id="1.10.3210.10">
    <property type="entry name" value="Hypothetical protein af1432"/>
    <property type="match status" value="1"/>
</dbReference>
<evidence type="ECO:0000313" key="5">
    <source>
        <dbReference type="Proteomes" id="UP001239462"/>
    </source>
</evidence>
<dbReference type="PROSITE" id="PS50110">
    <property type="entry name" value="RESPONSE_REGULATORY"/>
    <property type="match status" value="1"/>
</dbReference>
<feature type="modified residue" description="4-aspartylphosphate" evidence="2">
    <location>
        <position position="53"/>
    </location>
</feature>
<dbReference type="CDD" id="cd17569">
    <property type="entry name" value="REC_HupR-like"/>
    <property type="match status" value="1"/>
</dbReference>
<evidence type="ECO:0000256" key="2">
    <source>
        <dbReference type="PROSITE-ProRule" id="PRU00169"/>
    </source>
</evidence>